<dbReference type="PANTHER" id="PTHR34139:SF1">
    <property type="entry name" value="RNASE MJ1380-RELATED"/>
    <property type="match status" value="1"/>
</dbReference>
<organism evidence="6 7">
    <name type="scientific">Spirosoma montaniterrae</name>
    <dbReference type="NCBI Taxonomy" id="1178516"/>
    <lineage>
        <taxon>Bacteria</taxon>
        <taxon>Pseudomonadati</taxon>
        <taxon>Bacteroidota</taxon>
        <taxon>Cytophagia</taxon>
        <taxon>Cytophagales</taxon>
        <taxon>Cytophagaceae</taxon>
        <taxon>Spirosoma</taxon>
    </lineage>
</organism>
<dbReference type="EMBL" id="CP014263">
    <property type="protein sequence ID" value="AQG80438.1"/>
    <property type="molecule type" value="Genomic_DNA"/>
</dbReference>
<evidence type="ECO:0000256" key="3">
    <source>
        <dbReference type="ARBA" id="ARBA00022722"/>
    </source>
</evidence>
<keyword evidence="4" id="KW-0547">Nucleotide-binding</keyword>
<name>A0A1P9WYP1_9BACT</name>
<protein>
    <recommendedName>
        <fullName evidence="8">DUF86 domain-containing protein</fullName>
    </recommendedName>
</protein>
<dbReference type="GO" id="GO:0110001">
    <property type="term" value="C:toxin-antitoxin complex"/>
    <property type="evidence" value="ECO:0007669"/>
    <property type="project" value="InterPro"/>
</dbReference>
<accession>A0A1P9WYP1</accession>
<dbReference type="PANTHER" id="PTHR34139">
    <property type="entry name" value="UPF0331 PROTEIN MJ0127"/>
    <property type="match status" value="1"/>
</dbReference>
<keyword evidence="5" id="KW-0378">Hydrolase</keyword>
<evidence type="ECO:0000256" key="4">
    <source>
        <dbReference type="ARBA" id="ARBA00022741"/>
    </source>
</evidence>
<proteinExistence type="predicted"/>
<dbReference type="RefSeq" id="WP_077131863.1">
    <property type="nucleotide sequence ID" value="NZ_CP014263.1"/>
</dbReference>
<keyword evidence="7" id="KW-1185">Reference proteome</keyword>
<dbReference type="Pfam" id="PF01934">
    <property type="entry name" value="HepT-like"/>
    <property type="match status" value="1"/>
</dbReference>
<dbReference type="InterPro" id="IPR008201">
    <property type="entry name" value="HepT-like"/>
</dbReference>
<evidence type="ECO:0000313" key="7">
    <source>
        <dbReference type="Proteomes" id="UP000187941"/>
    </source>
</evidence>
<keyword evidence="1" id="KW-0597">Phosphoprotein</keyword>
<dbReference type="KEGG" id="smon:AWR27_14565"/>
<dbReference type="AlphaFoldDB" id="A0A1P9WYP1"/>
<dbReference type="STRING" id="1178516.AWR27_14565"/>
<sequence>MKNKISELARLNHMHEALGHIMQFTNGLTYEEYSQDFKLRLALLKLLEIVGEAARFIGDDTRLKFSDIEWETLYVVRNILVHEYFGVDYAIIWRAIQEKVPTLHEKPSVIIQQTDNQGYSVD</sequence>
<dbReference type="Proteomes" id="UP000187941">
    <property type="component" value="Chromosome"/>
</dbReference>
<evidence type="ECO:0000256" key="2">
    <source>
        <dbReference type="ARBA" id="ARBA00022649"/>
    </source>
</evidence>
<gene>
    <name evidence="6" type="ORF">AWR27_14565</name>
</gene>
<dbReference type="OrthoDB" id="955324at2"/>
<dbReference type="GO" id="GO:0000166">
    <property type="term" value="F:nucleotide binding"/>
    <property type="evidence" value="ECO:0007669"/>
    <property type="project" value="UniProtKB-KW"/>
</dbReference>
<dbReference type="GO" id="GO:0016787">
    <property type="term" value="F:hydrolase activity"/>
    <property type="evidence" value="ECO:0007669"/>
    <property type="project" value="UniProtKB-KW"/>
</dbReference>
<evidence type="ECO:0008006" key="8">
    <source>
        <dbReference type="Google" id="ProtNLM"/>
    </source>
</evidence>
<dbReference type="GO" id="GO:0004540">
    <property type="term" value="F:RNA nuclease activity"/>
    <property type="evidence" value="ECO:0007669"/>
    <property type="project" value="InterPro"/>
</dbReference>
<evidence type="ECO:0000256" key="1">
    <source>
        <dbReference type="ARBA" id="ARBA00022553"/>
    </source>
</evidence>
<reference evidence="6 7" key="1">
    <citation type="submission" date="2016-01" db="EMBL/GenBank/DDBJ databases">
        <authorList>
            <person name="Oliw E.H."/>
        </authorList>
    </citation>
    <scope>NUCLEOTIDE SEQUENCE [LARGE SCALE GENOMIC DNA]</scope>
    <source>
        <strain evidence="6 7">DY10</strain>
    </source>
</reference>
<dbReference type="InterPro" id="IPR051813">
    <property type="entry name" value="HepT_RNase_toxin"/>
</dbReference>
<evidence type="ECO:0000313" key="6">
    <source>
        <dbReference type="EMBL" id="AQG80438.1"/>
    </source>
</evidence>
<evidence type="ECO:0000256" key="5">
    <source>
        <dbReference type="ARBA" id="ARBA00022801"/>
    </source>
</evidence>
<keyword evidence="2" id="KW-1277">Toxin-antitoxin system</keyword>
<keyword evidence="3" id="KW-0540">Nuclease</keyword>